<dbReference type="Proteomes" id="UP000190626">
    <property type="component" value="Unassembled WGS sequence"/>
</dbReference>
<dbReference type="Pfam" id="PF00754">
    <property type="entry name" value="F5_F8_type_C"/>
    <property type="match status" value="1"/>
</dbReference>
<gene>
    <name evidence="3" type="ORF">BC351_00015</name>
</gene>
<name>A0A1V4HSW3_9BACL</name>
<dbReference type="EMBL" id="MBTG01000001">
    <property type="protein sequence ID" value="OPH61665.1"/>
    <property type="molecule type" value="Genomic_DNA"/>
</dbReference>
<comment type="caution">
    <text evidence="3">The sequence shown here is derived from an EMBL/GenBank/DDBJ whole genome shotgun (WGS) entry which is preliminary data.</text>
</comment>
<dbReference type="AlphaFoldDB" id="A0A1V4HSW3"/>
<reference evidence="4" key="1">
    <citation type="submission" date="2016-07" db="EMBL/GenBank/DDBJ databases">
        <authorList>
            <person name="Florea S."/>
            <person name="Webb J.S."/>
            <person name="Jaromczyk J."/>
            <person name="Schardl C.L."/>
        </authorList>
    </citation>
    <scope>NUCLEOTIDE SEQUENCE [LARGE SCALE GENOMIC DNA]</scope>
    <source>
        <strain evidence="4">CY1</strain>
    </source>
</reference>
<dbReference type="InterPro" id="IPR008979">
    <property type="entry name" value="Galactose-bd-like_sf"/>
</dbReference>
<evidence type="ECO:0000313" key="3">
    <source>
        <dbReference type="EMBL" id="OPH61665.1"/>
    </source>
</evidence>
<dbReference type="SUPFAM" id="SSF49785">
    <property type="entry name" value="Galactose-binding domain-like"/>
    <property type="match status" value="1"/>
</dbReference>
<dbReference type="Gene3D" id="2.60.120.260">
    <property type="entry name" value="Galactose-binding domain-like"/>
    <property type="match status" value="1"/>
</dbReference>
<dbReference type="STRING" id="1469647.BC351_00015"/>
<evidence type="ECO:0000313" key="4">
    <source>
        <dbReference type="Proteomes" id="UP000190626"/>
    </source>
</evidence>
<evidence type="ECO:0000256" key="1">
    <source>
        <dbReference type="SAM" id="SignalP"/>
    </source>
</evidence>
<accession>A0A1V4HSW3</accession>
<feature type="chain" id="PRO_5039141870" description="F5/8 type C domain-containing protein" evidence="1">
    <location>
        <begin position="22"/>
        <end position="274"/>
    </location>
</feature>
<feature type="signal peptide" evidence="1">
    <location>
        <begin position="1"/>
        <end position="21"/>
    </location>
</feature>
<keyword evidence="4" id="KW-1185">Reference proteome</keyword>
<feature type="domain" description="F5/8 type C" evidence="2">
    <location>
        <begin position="50"/>
        <end position="177"/>
    </location>
</feature>
<protein>
    <recommendedName>
        <fullName evidence="2">F5/8 type C domain-containing protein</fullName>
    </recommendedName>
</protein>
<evidence type="ECO:0000259" key="2">
    <source>
        <dbReference type="Pfam" id="PF00754"/>
    </source>
</evidence>
<dbReference type="OrthoDB" id="7182479at2"/>
<sequence>MKRYFILILLSLSLSMGLIIAPDKSEAASQYSDNLIPIMTSNTSPSGVASASSACVCGYSAAYTAFDGTYASTQSYAWTTTDNNAAWLKYEFSNPLAIAQYVIYPQYTASSRAPKNWTFEGSNDGTNWTVLDTQSNVTGWANSTPKNFVFSNTNKFKSYRINITANSGDASFLSIGELQMMSKILTPDPSPDPSGKRAILTITMTNGLEKEYDLSMAEVNAFIVWYDGKDVGTGPAKYKFDKTWNKGPFKARTEYVIFDKILTFSVDEYDVVTP</sequence>
<dbReference type="RefSeq" id="WP_079408661.1">
    <property type="nucleotide sequence ID" value="NZ_MBTG01000001.1"/>
</dbReference>
<organism evidence="3 4">
    <name type="scientific">Paenibacillus ferrarius</name>
    <dbReference type="NCBI Taxonomy" id="1469647"/>
    <lineage>
        <taxon>Bacteria</taxon>
        <taxon>Bacillati</taxon>
        <taxon>Bacillota</taxon>
        <taxon>Bacilli</taxon>
        <taxon>Bacillales</taxon>
        <taxon>Paenibacillaceae</taxon>
        <taxon>Paenibacillus</taxon>
    </lineage>
</organism>
<proteinExistence type="predicted"/>
<keyword evidence="1" id="KW-0732">Signal</keyword>
<dbReference type="InterPro" id="IPR000421">
    <property type="entry name" value="FA58C"/>
</dbReference>